<dbReference type="Proteomes" id="UP000279307">
    <property type="component" value="Chromosome 7"/>
</dbReference>
<protein>
    <submittedName>
        <fullName evidence="1">Uncharacterized protein</fullName>
    </submittedName>
</protein>
<evidence type="ECO:0000313" key="1">
    <source>
        <dbReference type="EMBL" id="RLU20646.1"/>
    </source>
</evidence>
<organism evidence="1">
    <name type="scientific">Ooceraea biroi</name>
    <name type="common">Clonal raider ant</name>
    <name type="synonym">Cerapachys biroi</name>
    <dbReference type="NCBI Taxonomy" id="2015173"/>
    <lineage>
        <taxon>Eukaryota</taxon>
        <taxon>Metazoa</taxon>
        <taxon>Ecdysozoa</taxon>
        <taxon>Arthropoda</taxon>
        <taxon>Hexapoda</taxon>
        <taxon>Insecta</taxon>
        <taxon>Pterygota</taxon>
        <taxon>Neoptera</taxon>
        <taxon>Endopterygota</taxon>
        <taxon>Hymenoptera</taxon>
        <taxon>Apocrita</taxon>
        <taxon>Aculeata</taxon>
        <taxon>Formicoidea</taxon>
        <taxon>Formicidae</taxon>
        <taxon>Dorylinae</taxon>
        <taxon>Ooceraea</taxon>
    </lineage>
</organism>
<dbReference type="AlphaFoldDB" id="A0A3L8DJY0"/>
<gene>
    <name evidence="1" type="ORF">DMN91_007259</name>
</gene>
<reference evidence="1" key="2">
    <citation type="submission" date="2018-07" db="EMBL/GenBank/DDBJ databases">
        <authorList>
            <person name="Mckenzie S.K."/>
            <person name="Kronauer D.J.C."/>
        </authorList>
    </citation>
    <scope>NUCLEOTIDE SEQUENCE</scope>
    <source>
        <strain evidence="1">Clonal line C1</strain>
    </source>
</reference>
<comment type="caution">
    <text evidence="1">The sequence shown here is derived from an EMBL/GenBank/DDBJ whole genome shotgun (WGS) entry which is preliminary data.</text>
</comment>
<proteinExistence type="predicted"/>
<sequence length="17" mass="1777">ILKSSGGYISVLLANQN</sequence>
<accession>A0A3L8DJY0</accession>
<name>A0A3L8DJY0_OOCBI</name>
<reference evidence="1" key="1">
    <citation type="journal article" date="2018" name="Genome Res.">
        <title>The genomic architecture and molecular evolution of ant odorant receptors.</title>
        <authorList>
            <person name="McKenzie S.K."/>
            <person name="Kronauer D.J.C."/>
        </authorList>
    </citation>
    <scope>NUCLEOTIDE SEQUENCE [LARGE SCALE GENOMIC DNA]</scope>
    <source>
        <strain evidence="1">Clonal line C1</strain>
    </source>
</reference>
<feature type="non-terminal residue" evidence="1">
    <location>
        <position position="1"/>
    </location>
</feature>
<dbReference type="EMBL" id="QOIP01000007">
    <property type="protein sequence ID" value="RLU20646.1"/>
    <property type="molecule type" value="Genomic_DNA"/>
</dbReference>